<dbReference type="Proteomes" id="UP000680304">
    <property type="component" value="Unassembled WGS sequence"/>
</dbReference>
<sequence length="148" mass="17221">MDHSQSKLESDHRQTDSTELPNSNLNKELKEVSQVHAYLPSAKQDNTTIEENKSVEISEAATEADLEWRQFVQQELESMRNPEKAERDRTHKETSSPPSLDQALGLIIEKIPFESLIDSTIRFFFKKPKPKPKPKPEPERRVKKDRRK</sequence>
<organism evidence="2 3">
    <name type="scientific">Paenibacillus cisolokensis</name>
    <dbReference type="NCBI Taxonomy" id="1658519"/>
    <lineage>
        <taxon>Bacteria</taxon>
        <taxon>Bacillati</taxon>
        <taxon>Bacillota</taxon>
        <taxon>Bacilli</taxon>
        <taxon>Bacillales</taxon>
        <taxon>Paenibacillaceae</taxon>
        <taxon>Paenibacillus</taxon>
    </lineage>
</organism>
<name>A0ABQ4NFQ2_9BACL</name>
<feature type="compositionally biased region" description="Basic residues" evidence="1">
    <location>
        <begin position="124"/>
        <end position="133"/>
    </location>
</feature>
<evidence type="ECO:0000313" key="2">
    <source>
        <dbReference type="EMBL" id="GIQ66754.1"/>
    </source>
</evidence>
<feature type="region of interest" description="Disordered" evidence="1">
    <location>
        <begin position="1"/>
        <end position="60"/>
    </location>
</feature>
<comment type="caution">
    <text evidence="2">The sequence shown here is derived from an EMBL/GenBank/DDBJ whole genome shotgun (WGS) entry which is preliminary data.</text>
</comment>
<feature type="compositionally biased region" description="Basic and acidic residues" evidence="1">
    <location>
        <begin position="77"/>
        <end position="94"/>
    </location>
</feature>
<protein>
    <submittedName>
        <fullName evidence="2">Uncharacterized protein</fullName>
    </submittedName>
</protein>
<evidence type="ECO:0000313" key="3">
    <source>
        <dbReference type="Proteomes" id="UP000680304"/>
    </source>
</evidence>
<dbReference type="RefSeq" id="WP_213531328.1">
    <property type="nucleotide sequence ID" value="NZ_BOVJ01000207.1"/>
</dbReference>
<evidence type="ECO:0000256" key="1">
    <source>
        <dbReference type="SAM" id="MobiDB-lite"/>
    </source>
</evidence>
<accession>A0ABQ4NFQ2</accession>
<feature type="compositionally biased region" description="Basic and acidic residues" evidence="1">
    <location>
        <begin position="1"/>
        <end position="16"/>
    </location>
</feature>
<feature type="compositionally biased region" description="Polar residues" evidence="1">
    <location>
        <begin position="17"/>
        <end position="26"/>
    </location>
</feature>
<feature type="region of interest" description="Disordered" evidence="1">
    <location>
        <begin position="74"/>
        <end position="102"/>
    </location>
</feature>
<keyword evidence="3" id="KW-1185">Reference proteome</keyword>
<feature type="region of interest" description="Disordered" evidence="1">
    <location>
        <begin position="124"/>
        <end position="148"/>
    </location>
</feature>
<gene>
    <name evidence="2" type="ORF">PACILC2_53220</name>
</gene>
<dbReference type="EMBL" id="BOVJ01000207">
    <property type="protein sequence ID" value="GIQ66754.1"/>
    <property type="molecule type" value="Genomic_DNA"/>
</dbReference>
<reference evidence="2 3" key="1">
    <citation type="submission" date="2021-04" db="EMBL/GenBank/DDBJ databases">
        <title>Draft genome sequence of Paenibacillus cisolokensis, LC2-13A.</title>
        <authorList>
            <person name="Uke A."/>
            <person name="Chhe C."/>
            <person name="Baramee S."/>
            <person name="Kosugi A."/>
        </authorList>
    </citation>
    <scope>NUCLEOTIDE SEQUENCE [LARGE SCALE GENOMIC DNA]</scope>
    <source>
        <strain evidence="2 3">LC2-13A</strain>
    </source>
</reference>
<proteinExistence type="predicted"/>